<evidence type="ECO:0000256" key="3">
    <source>
        <dbReference type="SAM" id="MobiDB-lite"/>
    </source>
</evidence>
<dbReference type="PANTHER" id="PTHR37981">
    <property type="entry name" value="LIPASE 2"/>
    <property type="match status" value="1"/>
</dbReference>
<feature type="active site" description="Nucleophile" evidence="1">
    <location>
        <position position="110"/>
    </location>
</feature>
<dbReference type="GO" id="GO:0004806">
    <property type="term" value="F:triacylglycerol lipase activity"/>
    <property type="evidence" value="ECO:0007669"/>
    <property type="project" value="TreeGrafter"/>
</dbReference>
<feature type="disulfide bond" evidence="2">
    <location>
        <begin position="285"/>
        <end position="332"/>
    </location>
</feature>
<feature type="disulfide bond" evidence="2">
    <location>
        <begin position="136"/>
        <end position="174"/>
    </location>
</feature>
<dbReference type="InterPro" id="IPR001087">
    <property type="entry name" value="GDSL"/>
</dbReference>
<sequence length="403" mass="43087">MTIDGTWTLDRNVEWARVFAHMPDTGAHTQQAHYVIKGVAGGDRNRYVNTRFGENTWVELGVYRFTGTPRVELTNTTADGTADDDVAWDAVAFQPLSGKPKHMVVAMGDSYTSGEGAGSYSPESNRGHGKSSWNACRRSANSWPRKVKLPGQTSSIGALSDGSSTAVDYLDVSCSGAHTWQMLTGDPNKWGSIGNYREKMQIDSGVLSDDTTLVMLTIGGNDGDNFTNAVLNCYVIAGCDPASYKGKVDQAIVATGEVINEIKDEASKAQIVLMGYPRLISETMCTAANAALNELADYVRDKQKAKVEELKKAGVKVEFADAIPAFRGHGVCDADEWINGIVAGPKGDGDFHDGDPANQAPCLPKPGENLCASLESFHPKNAGTTGYAGVMNQKLADIGYKGS</sequence>
<feature type="disulfide bond" evidence="2">
    <location>
        <begin position="233"/>
        <end position="239"/>
    </location>
</feature>
<dbReference type="InterPro" id="IPR036514">
    <property type="entry name" value="SGNH_hydro_sf"/>
</dbReference>
<evidence type="ECO:0000313" key="4">
    <source>
        <dbReference type="EMBL" id="BFO16365.1"/>
    </source>
</evidence>
<proteinExistence type="predicted"/>
<dbReference type="PANTHER" id="PTHR37981:SF1">
    <property type="entry name" value="SGNH HYDROLASE-TYPE ESTERASE DOMAIN-CONTAINING PROTEIN"/>
    <property type="match status" value="1"/>
</dbReference>
<feature type="active site" evidence="1">
    <location>
        <position position="352"/>
    </location>
</feature>
<organism evidence="4">
    <name type="scientific">Streptomyces haneummycinicus</name>
    <dbReference type="NCBI Taxonomy" id="3074435"/>
    <lineage>
        <taxon>Bacteria</taxon>
        <taxon>Bacillati</taxon>
        <taxon>Actinomycetota</taxon>
        <taxon>Actinomycetes</taxon>
        <taxon>Kitasatosporales</taxon>
        <taxon>Streptomycetaceae</taxon>
        <taxon>Streptomyces</taxon>
    </lineage>
</organism>
<evidence type="ECO:0000256" key="1">
    <source>
        <dbReference type="PIRSR" id="PIRSR637460-1"/>
    </source>
</evidence>
<dbReference type="GO" id="GO:0019433">
    <property type="term" value="P:triglyceride catabolic process"/>
    <property type="evidence" value="ECO:0007669"/>
    <property type="project" value="TreeGrafter"/>
</dbReference>
<dbReference type="EMBL" id="AP035768">
    <property type="protein sequence ID" value="BFO16365.1"/>
    <property type="molecule type" value="Genomic_DNA"/>
</dbReference>
<dbReference type="Pfam" id="PF00657">
    <property type="entry name" value="Lipase_GDSL"/>
    <property type="match status" value="1"/>
</dbReference>
<protein>
    <submittedName>
        <fullName evidence="4">GDSL-type esterase/lipase family protein</fullName>
    </submittedName>
</protein>
<gene>
    <name evidence="4" type="ORF">SHKM778_27530</name>
</gene>
<evidence type="ECO:0000256" key="2">
    <source>
        <dbReference type="PIRSR" id="PIRSR637460-2"/>
    </source>
</evidence>
<accession>A0AAT9HGS0</accession>
<dbReference type="SUPFAM" id="SSF52266">
    <property type="entry name" value="SGNH hydrolase"/>
    <property type="match status" value="1"/>
</dbReference>
<feature type="region of interest" description="Disordered" evidence="3">
    <location>
        <begin position="114"/>
        <end position="135"/>
    </location>
</feature>
<dbReference type="InterPro" id="IPR037460">
    <property type="entry name" value="SEST-like"/>
</dbReference>
<dbReference type="AlphaFoldDB" id="A0AAT9HGS0"/>
<dbReference type="CDD" id="cd01823">
    <property type="entry name" value="SEST_like"/>
    <property type="match status" value="1"/>
</dbReference>
<reference evidence="4" key="1">
    <citation type="submission" date="2024-06" db="EMBL/GenBank/DDBJ databases">
        <authorList>
            <consortium name="consrtm"/>
            <person name="Uemura M."/>
            <person name="Terahara T."/>
        </authorList>
    </citation>
    <scope>NUCLEOTIDE SEQUENCE</scope>
    <source>
        <strain evidence="4">KM77-8</strain>
    </source>
</reference>
<reference evidence="4" key="2">
    <citation type="submission" date="2024-07" db="EMBL/GenBank/DDBJ databases">
        <title>Streptomyces haneummycinica sp. nov., a new antibiotic-producing actinobacterium isolated from marine sediment.</title>
        <authorList>
            <person name="Uemura M."/>
            <person name="Hamada M."/>
            <person name="Hirano S."/>
            <person name="Kobayashi K."/>
            <person name="Ohshiro T."/>
            <person name="Kobayashi T."/>
            <person name="Terahara T."/>
        </authorList>
    </citation>
    <scope>NUCLEOTIDE SEQUENCE</scope>
    <source>
        <strain evidence="4">KM77-8</strain>
    </source>
</reference>
<dbReference type="Gene3D" id="3.40.50.1110">
    <property type="entry name" value="SGNH hydrolase"/>
    <property type="match status" value="1"/>
</dbReference>
<name>A0AAT9HGS0_9ACTN</name>
<keyword evidence="2" id="KW-1015">Disulfide bond</keyword>